<dbReference type="PANTHER" id="PTHR12563">
    <property type="entry name" value="GLYCEROL-3-PHOSPHATE ACYLTRANSFERASE"/>
    <property type="match status" value="1"/>
</dbReference>
<evidence type="ECO:0000313" key="2">
    <source>
        <dbReference type="EMBL" id="CAI8002478.1"/>
    </source>
</evidence>
<comment type="caution">
    <text evidence="2">The sequence shown here is derived from an EMBL/GenBank/DDBJ whole genome shotgun (WGS) entry which is preliminary data.</text>
</comment>
<dbReference type="Pfam" id="PF19277">
    <property type="entry name" value="GPAT_C"/>
    <property type="match status" value="1"/>
</dbReference>
<keyword evidence="3" id="KW-1185">Reference proteome</keyword>
<dbReference type="GO" id="GO:0019432">
    <property type="term" value="P:triglyceride biosynthetic process"/>
    <property type="evidence" value="ECO:0007669"/>
    <property type="project" value="TreeGrafter"/>
</dbReference>
<dbReference type="InterPro" id="IPR022284">
    <property type="entry name" value="GPAT/DHAPAT"/>
</dbReference>
<dbReference type="EMBL" id="CASHTH010000482">
    <property type="protein sequence ID" value="CAI8002478.1"/>
    <property type="molecule type" value="Genomic_DNA"/>
</dbReference>
<reference evidence="2" key="1">
    <citation type="submission" date="2023-03" db="EMBL/GenBank/DDBJ databases">
        <authorList>
            <person name="Steffen K."/>
            <person name="Cardenas P."/>
        </authorList>
    </citation>
    <scope>NUCLEOTIDE SEQUENCE</scope>
</reference>
<dbReference type="Proteomes" id="UP001174909">
    <property type="component" value="Unassembled WGS sequence"/>
</dbReference>
<evidence type="ECO:0000313" key="3">
    <source>
        <dbReference type="Proteomes" id="UP001174909"/>
    </source>
</evidence>
<dbReference type="GO" id="GO:0004366">
    <property type="term" value="F:glycerol-3-phosphate O-acyltransferase activity"/>
    <property type="evidence" value="ECO:0007669"/>
    <property type="project" value="TreeGrafter"/>
</dbReference>
<name>A0AA35R363_GEOBA</name>
<protein>
    <recommendedName>
        <fullName evidence="1">GPAT/DHAPAT C-terminal domain-containing protein</fullName>
    </recommendedName>
</protein>
<dbReference type="GO" id="GO:0006631">
    <property type="term" value="P:fatty acid metabolic process"/>
    <property type="evidence" value="ECO:0007669"/>
    <property type="project" value="TreeGrafter"/>
</dbReference>
<accession>A0AA35R363</accession>
<dbReference type="PANTHER" id="PTHR12563:SF23">
    <property type="entry name" value="BCDNA.GH07066"/>
    <property type="match status" value="1"/>
</dbReference>
<dbReference type="GO" id="GO:0031966">
    <property type="term" value="C:mitochondrial membrane"/>
    <property type="evidence" value="ECO:0007669"/>
    <property type="project" value="TreeGrafter"/>
</dbReference>
<evidence type="ECO:0000259" key="1">
    <source>
        <dbReference type="Pfam" id="PF19277"/>
    </source>
</evidence>
<dbReference type="GO" id="GO:0006072">
    <property type="term" value="P:glycerol-3-phosphate metabolic process"/>
    <property type="evidence" value="ECO:0007669"/>
    <property type="project" value="TreeGrafter"/>
</dbReference>
<dbReference type="AlphaFoldDB" id="A0AA35R363"/>
<proteinExistence type="predicted"/>
<dbReference type="InterPro" id="IPR045520">
    <property type="entry name" value="GPAT/DHAPAT_C"/>
</dbReference>
<organism evidence="2 3">
    <name type="scientific">Geodia barretti</name>
    <name type="common">Barrett's horny sponge</name>
    <dbReference type="NCBI Taxonomy" id="519541"/>
    <lineage>
        <taxon>Eukaryota</taxon>
        <taxon>Metazoa</taxon>
        <taxon>Porifera</taxon>
        <taxon>Demospongiae</taxon>
        <taxon>Heteroscleromorpha</taxon>
        <taxon>Tetractinellida</taxon>
        <taxon>Astrophorina</taxon>
        <taxon>Geodiidae</taxon>
        <taxon>Geodia</taxon>
    </lineage>
</organism>
<gene>
    <name evidence="2" type="ORF">GBAR_LOCUS3404</name>
</gene>
<dbReference type="GO" id="GO:0008654">
    <property type="term" value="P:phospholipid biosynthetic process"/>
    <property type="evidence" value="ECO:0007669"/>
    <property type="project" value="TreeGrafter"/>
</dbReference>
<feature type="domain" description="GPAT/DHAPAT C-terminal" evidence="1">
    <location>
        <begin position="19"/>
        <end position="109"/>
    </location>
</feature>
<sequence>MYLDVDDDDWDEYVPVIEYQLGEEGKASLSLFASVLEPLVESYWLTTTQLLLLLPLSPDHFLTESGLVGHVQTIAKAKAEKAQLYRVESCSSDTIRNAIKILQDRQVLVPAQNGDGSTPHTQSLEVANSNLLVDIIKQLTLLRS</sequence>